<feature type="domain" description="hAT-like transposase RNase-H fold" evidence="4">
    <location>
        <begin position="422"/>
        <end position="468"/>
    </location>
</feature>
<dbReference type="PANTHER" id="PTHR46481:SF6">
    <property type="entry name" value="ZINC FINGER BED DOMAIN-CONTAINING PROTEIN RICESLEEPER 2-LIKE"/>
    <property type="match status" value="1"/>
</dbReference>
<dbReference type="OrthoDB" id="1873329at2759"/>
<sequence>MTRGLTIKMMDHVFEKKTSGTNFKTAYILYALCCFLCPTTKDEAGPKLFLGVMDLDAIPHYAWPQFILDWLVHQITMYKNRGAKAAKKAGKIEAPGVGCCVLLLMISIEGFQLAKRTFIQQVEQIQKTDDILMEALENKPSGRDESTRDVQNKPSGEQSERDESDNGSESHESHGGDEGDESDGGEEGDPSDGLIFEQMDTNPTMESIHSQSAHSPPKRGVAKAKSKKPPLKKAKKPVLKRKRRLTSESEAMDIGQMLVSKNGALQLAKFNLDRFRELLVHVVIRHDLPLSFVKYDGVRNIFTYLNLEAHSISRRTIRTAVLSLHEKEYQTLGRNLRTLPGRVCLTLLNFSYMPPPHSGVALKEKVYDLLGKWGIENKLFSFTLDNASANDVLVDLLKNHLNLNSALVDEGSCFHIRCCAHILNLVCAIQFLLNKEMNNTDPFMRRMAGQMMVKFYRYWSEHSVILCTRIREKLFGLFSEYQAKASCKPEVVQGNVVQENQGEFIENFDAFESHSFVSSAQKSQLELYLDEPRLARNENIDVLEYWRAHSYRYPELASMARDVLSIPISTVASESAFSVGGRVLDKYRSSLKPKIVEALICSRDWLFGGEEIDNVKLDDIIEDIMNLNLDNDQSESVGCSSSVINLLEITSLDLIGKGNSRMSIHQDAARNLLDKVFIVRLGRGFYGECLGVRADGNSNLTDEIAKELSLESAAAGLR</sequence>
<dbReference type="Pfam" id="PF14372">
    <property type="entry name" value="hAT-like_RNase-H"/>
    <property type="match status" value="1"/>
</dbReference>
<feature type="compositionally biased region" description="Basic residues" evidence="2">
    <location>
        <begin position="216"/>
        <end position="244"/>
    </location>
</feature>
<evidence type="ECO:0000313" key="6">
    <source>
        <dbReference type="Proteomes" id="UP000626092"/>
    </source>
</evidence>
<dbReference type="AlphaFoldDB" id="A0A834LNZ6"/>
<feature type="compositionally biased region" description="Acidic residues" evidence="2">
    <location>
        <begin position="178"/>
        <end position="190"/>
    </location>
</feature>
<evidence type="ECO:0000313" key="5">
    <source>
        <dbReference type="EMBL" id="KAF7143531.1"/>
    </source>
</evidence>
<evidence type="ECO:0008006" key="7">
    <source>
        <dbReference type="Google" id="ProtNLM"/>
    </source>
</evidence>
<evidence type="ECO:0000259" key="4">
    <source>
        <dbReference type="Pfam" id="PF14372"/>
    </source>
</evidence>
<dbReference type="PANTHER" id="PTHR46481">
    <property type="entry name" value="ZINC FINGER BED DOMAIN-CONTAINING PROTEIN 4"/>
    <property type="match status" value="1"/>
</dbReference>
<dbReference type="Proteomes" id="UP000626092">
    <property type="component" value="Unassembled WGS sequence"/>
</dbReference>
<name>A0A834LNZ6_RHOSS</name>
<gene>
    <name evidence="5" type="ORF">RHSIM_Rhsim05G0098200</name>
</gene>
<dbReference type="GO" id="GO:0003677">
    <property type="term" value="F:DNA binding"/>
    <property type="evidence" value="ECO:0007669"/>
    <property type="project" value="UniProtKB-KW"/>
</dbReference>
<dbReference type="Pfam" id="PF05699">
    <property type="entry name" value="Dimer_Tnp_hAT"/>
    <property type="match status" value="1"/>
</dbReference>
<proteinExistence type="predicted"/>
<feature type="compositionally biased region" description="Basic and acidic residues" evidence="2">
    <location>
        <begin position="137"/>
        <end position="151"/>
    </location>
</feature>
<feature type="region of interest" description="Disordered" evidence="2">
    <location>
        <begin position="137"/>
        <end position="247"/>
    </location>
</feature>
<dbReference type="EMBL" id="WJXA01000005">
    <property type="protein sequence ID" value="KAF7143531.1"/>
    <property type="molecule type" value="Genomic_DNA"/>
</dbReference>
<comment type="caution">
    <text evidence="5">The sequence shown here is derived from an EMBL/GenBank/DDBJ whole genome shotgun (WGS) entry which is preliminary data.</text>
</comment>
<organism evidence="5 6">
    <name type="scientific">Rhododendron simsii</name>
    <name type="common">Sims's rhododendron</name>
    <dbReference type="NCBI Taxonomy" id="118357"/>
    <lineage>
        <taxon>Eukaryota</taxon>
        <taxon>Viridiplantae</taxon>
        <taxon>Streptophyta</taxon>
        <taxon>Embryophyta</taxon>
        <taxon>Tracheophyta</taxon>
        <taxon>Spermatophyta</taxon>
        <taxon>Magnoliopsida</taxon>
        <taxon>eudicotyledons</taxon>
        <taxon>Gunneridae</taxon>
        <taxon>Pentapetalae</taxon>
        <taxon>asterids</taxon>
        <taxon>Ericales</taxon>
        <taxon>Ericaceae</taxon>
        <taxon>Ericoideae</taxon>
        <taxon>Rhodoreae</taxon>
        <taxon>Rhododendron</taxon>
    </lineage>
</organism>
<dbReference type="InterPro" id="IPR008906">
    <property type="entry name" value="HATC_C_dom"/>
</dbReference>
<dbReference type="InterPro" id="IPR052035">
    <property type="entry name" value="ZnF_BED_domain_contain"/>
</dbReference>
<feature type="compositionally biased region" description="Basic and acidic residues" evidence="2">
    <location>
        <begin position="168"/>
        <end position="177"/>
    </location>
</feature>
<evidence type="ECO:0000256" key="2">
    <source>
        <dbReference type="SAM" id="MobiDB-lite"/>
    </source>
</evidence>
<feature type="domain" description="HAT C-terminal dimerisation" evidence="3">
    <location>
        <begin position="525"/>
        <end position="606"/>
    </location>
</feature>
<dbReference type="InterPro" id="IPR025525">
    <property type="entry name" value="hAT-like_transposase_RNase-H"/>
</dbReference>
<keyword evidence="6" id="KW-1185">Reference proteome</keyword>
<accession>A0A834LNZ6</accession>
<dbReference type="InterPro" id="IPR012337">
    <property type="entry name" value="RNaseH-like_sf"/>
</dbReference>
<protein>
    <recommendedName>
        <fullName evidence="7">HAT C-terminal dimerisation domain-containing protein</fullName>
    </recommendedName>
</protein>
<evidence type="ECO:0000256" key="1">
    <source>
        <dbReference type="ARBA" id="ARBA00023125"/>
    </source>
</evidence>
<evidence type="ECO:0000259" key="3">
    <source>
        <dbReference type="Pfam" id="PF05699"/>
    </source>
</evidence>
<dbReference type="SUPFAM" id="SSF53098">
    <property type="entry name" value="Ribonuclease H-like"/>
    <property type="match status" value="1"/>
</dbReference>
<reference evidence="5" key="1">
    <citation type="submission" date="2019-11" db="EMBL/GenBank/DDBJ databases">
        <authorList>
            <person name="Liu Y."/>
            <person name="Hou J."/>
            <person name="Li T.-Q."/>
            <person name="Guan C.-H."/>
            <person name="Wu X."/>
            <person name="Wu H.-Z."/>
            <person name="Ling F."/>
            <person name="Zhang R."/>
            <person name="Shi X.-G."/>
            <person name="Ren J.-P."/>
            <person name="Chen E.-F."/>
            <person name="Sun J.-M."/>
        </authorList>
    </citation>
    <scope>NUCLEOTIDE SEQUENCE</scope>
    <source>
        <strain evidence="5">Adult_tree_wgs_1</strain>
        <tissue evidence="5">Leaves</tissue>
    </source>
</reference>
<feature type="compositionally biased region" description="Polar residues" evidence="2">
    <location>
        <begin position="199"/>
        <end position="214"/>
    </location>
</feature>
<keyword evidence="1" id="KW-0238">DNA-binding</keyword>
<dbReference type="GO" id="GO:0046983">
    <property type="term" value="F:protein dimerization activity"/>
    <property type="evidence" value="ECO:0007669"/>
    <property type="project" value="InterPro"/>
</dbReference>